<gene>
    <name evidence="1" type="ORF">KMW28_13555</name>
</gene>
<organism evidence="1 2">
    <name type="scientific">Flammeovirga yaeyamensis</name>
    <dbReference type="NCBI Taxonomy" id="367791"/>
    <lineage>
        <taxon>Bacteria</taxon>
        <taxon>Pseudomonadati</taxon>
        <taxon>Bacteroidota</taxon>
        <taxon>Cytophagia</taxon>
        <taxon>Cytophagales</taxon>
        <taxon>Flammeovirgaceae</taxon>
        <taxon>Flammeovirga</taxon>
    </lineage>
</organism>
<dbReference type="AlphaFoldDB" id="A0AAX1N014"/>
<evidence type="ECO:0000313" key="2">
    <source>
        <dbReference type="Proteomes" id="UP000678679"/>
    </source>
</evidence>
<keyword evidence="2" id="KW-1185">Reference proteome</keyword>
<dbReference type="EMBL" id="CP076132">
    <property type="protein sequence ID" value="QWG00677.1"/>
    <property type="molecule type" value="Genomic_DNA"/>
</dbReference>
<dbReference type="KEGG" id="fya:KMW28_13555"/>
<name>A0AAX1N014_9BACT</name>
<proteinExistence type="predicted"/>
<accession>A0AAX1N014</accession>
<sequence length="137" mass="15802">MAIFKRWSRTGYAIFNSLKREIKIAVLNVSMHLNAPVLKVETSSVQQLFDQDDDDDDLKEVDLLLLTEANHSLSDVSSSSLPQIIDFDKDTHCFTFYDLLNKLFRIPPNLSEIYNGILYRVESLCPIHKSIQNYYAD</sequence>
<protein>
    <submittedName>
        <fullName evidence="1">Uncharacterized protein</fullName>
    </submittedName>
</protein>
<dbReference type="RefSeq" id="WP_169666190.1">
    <property type="nucleotide sequence ID" value="NZ_CP076132.1"/>
</dbReference>
<evidence type="ECO:0000313" key="1">
    <source>
        <dbReference type="EMBL" id="QWG00677.1"/>
    </source>
</evidence>
<reference evidence="1 2" key="1">
    <citation type="submission" date="2021-05" db="EMBL/GenBank/DDBJ databases">
        <title>Comparative genomic studies on the polysaccharide-degrading batcterial strains of the Flammeovirga genus.</title>
        <authorList>
            <person name="Zewei F."/>
            <person name="Zheng Z."/>
            <person name="Yu L."/>
            <person name="Ruyue G."/>
            <person name="Yanhong M."/>
            <person name="Yuanyuan C."/>
            <person name="Jingyan G."/>
            <person name="Wenjun H."/>
        </authorList>
    </citation>
    <scope>NUCLEOTIDE SEQUENCE [LARGE SCALE GENOMIC DNA]</scope>
    <source>
        <strain evidence="1 2">NBRC:100898</strain>
    </source>
</reference>
<dbReference type="Proteomes" id="UP000678679">
    <property type="component" value="Chromosome 1"/>
</dbReference>